<evidence type="ECO:0000313" key="2">
    <source>
        <dbReference type="Proteomes" id="UP000828443"/>
    </source>
</evidence>
<sequence>MLFAIGMFLFIAWVGMHLDGSAKPSVKCKQAGDTFTITYRDRTIYVVADPNVRLPSYKRDGTFEFITLPSGHGRASVAQAEHFISRSKTTYLARFLFDFTNRKEPIWLIQYDPESSKKLSEIQLKLVSFIRNQ</sequence>
<accession>A0AAE7WFT1</accession>
<dbReference type="GeneID" id="77953260"/>
<reference evidence="1" key="1">
    <citation type="journal article" date="2021" name="Viruses">
        <title>Novel Viruses That Lyse Plant and Human Strains of Kosakonia cowanii.</title>
        <authorList>
            <person name="Petrzik K."/>
            <person name="Brazdova S."/>
            <person name="Krawczyk K."/>
        </authorList>
    </citation>
    <scope>NUCLEOTIDE SEQUENCE</scope>
</reference>
<proteinExistence type="predicted"/>
<keyword evidence="2" id="KW-1185">Reference proteome</keyword>
<name>A0AAE7WFT1_9CAUD</name>
<dbReference type="Proteomes" id="UP000828443">
    <property type="component" value="Segment"/>
</dbReference>
<dbReference type="EMBL" id="MZ348422">
    <property type="protein sequence ID" value="QYN80083.1"/>
    <property type="molecule type" value="Genomic_DNA"/>
</dbReference>
<evidence type="ECO:0000313" key="1">
    <source>
        <dbReference type="EMBL" id="QYN80083.1"/>
    </source>
</evidence>
<dbReference type="RefSeq" id="YP_010676895.1">
    <property type="nucleotide sequence ID" value="NC_071015.1"/>
</dbReference>
<dbReference type="KEGG" id="vg:77953260"/>
<protein>
    <submittedName>
        <fullName evidence="1">Uncharacterized protein</fullName>
    </submittedName>
</protein>
<organism evidence="1 2">
    <name type="scientific">Kosakonia phage Kc263</name>
    <dbReference type="NCBI Taxonomy" id="2863194"/>
    <lineage>
        <taxon>Viruses</taxon>
        <taxon>Duplodnaviria</taxon>
        <taxon>Heunggongvirae</taxon>
        <taxon>Uroviricota</taxon>
        <taxon>Caudoviricetes</taxon>
        <taxon>Chimalliviridae</taxon>
        <taxon>Branisovskavirus</taxon>
        <taxon>Branisovskavirus Kc263</taxon>
    </lineage>
</organism>